<reference evidence="1 2" key="1">
    <citation type="submission" date="2012-10" db="EMBL/GenBank/DDBJ databases">
        <authorList>
            <person name="Genoscope - CEA"/>
        </authorList>
    </citation>
    <scope>NUCLEOTIDE SEQUENCE [LARGE SCALE GENOMIC DNA]</scope>
    <source>
        <strain evidence="2">AM13 / DSM 14728</strain>
    </source>
</reference>
<dbReference type="EMBL" id="FO203522">
    <property type="protein sequence ID" value="CCO24049.1"/>
    <property type="molecule type" value="Genomic_DNA"/>
</dbReference>
<dbReference type="STRING" id="1121451.DESAM_21772"/>
<dbReference type="PATRIC" id="fig|1121451.3.peg.2012"/>
<protein>
    <submittedName>
        <fullName evidence="1">Response regulator receiver protein</fullName>
    </submittedName>
</protein>
<organism evidence="1 2">
    <name type="scientific">Maridesulfovibrio hydrothermalis AM13 = DSM 14728</name>
    <dbReference type="NCBI Taxonomy" id="1121451"/>
    <lineage>
        <taxon>Bacteria</taxon>
        <taxon>Pseudomonadati</taxon>
        <taxon>Thermodesulfobacteriota</taxon>
        <taxon>Desulfovibrionia</taxon>
        <taxon>Desulfovibrionales</taxon>
        <taxon>Desulfovibrionaceae</taxon>
        <taxon>Maridesulfovibrio</taxon>
    </lineage>
</organism>
<dbReference type="KEGG" id="dhy:DESAM_21772"/>
<gene>
    <name evidence="1" type="ORF">DESAM_21772</name>
</gene>
<sequence>MPIITISRGSYSKGKAIAEKVASKLKCECLSRDIVLSSSEEFNIPEIKLVRALHDAPSVLERFTHGKKSYLCYLRKSLLQYALRDNIVYHGLAGHFFLSGIPHVFKLRITADMEDRVQEEMRRENISQDEARHILMKDDDERRKWSMQVYGIDTWDSRSYDMVLHIGLLSVDDAVDIICHAVQKKAFQAKPDSRKNIENMYLSAKVHSTIIGILPDIIVEATDGVVSILVPNAHSVLTDRGLSKITKIAKNVEGVKDVLFVFSQPKNEMINPFHNI</sequence>
<dbReference type="Gene3D" id="3.40.50.300">
    <property type="entry name" value="P-loop containing nucleotide triphosphate hydrolases"/>
    <property type="match status" value="1"/>
</dbReference>
<name>L0RBB6_9BACT</name>
<dbReference type="OrthoDB" id="5416804at2"/>
<dbReference type="eggNOG" id="COG1102">
    <property type="taxonomic scope" value="Bacteria"/>
</dbReference>
<keyword evidence="2" id="KW-1185">Reference proteome</keyword>
<dbReference type="AlphaFoldDB" id="L0RBB6"/>
<dbReference type="Pfam" id="PF13189">
    <property type="entry name" value="Cytidylate_kin2"/>
    <property type="match status" value="1"/>
</dbReference>
<dbReference type="Proteomes" id="UP000010808">
    <property type="component" value="Chromosome"/>
</dbReference>
<dbReference type="InterPro" id="IPR027417">
    <property type="entry name" value="P-loop_NTPase"/>
</dbReference>
<evidence type="ECO:0000313" key="1">
    <source>
        <dbReference type="EMBL" id="CCO24049.1"/>
    </source>
</evidence>
<evidence type="ECO:0000313" key="2">
    <source>
        <dbReference type="Proteomes" id="UP000010808"/>
    </source>
</evidence>
<dbReference type="HOGENOM" id="CLU_065155_0_1_7"/>
<accession>L0RBB6</accession>
<dbReference type="RefSeq" id="WP_015336651.1">
    <property type="nucleotide sequence ID" value="NC_020055.1"/>
</dbReference>
<proteinExistence type="predicted"/>